<dbReference type="Proteomes" id="UP001324634">
    <property type="component" value="Chromosome"/>
</dbReference>
<dbReference type="RefSeq" id="WP_321398135.1">
    <property type="nucleotide sequence ID" value="NZ_CP139487.1"/>
</dbReference>
<evidence type="ECO:0000313" key="3">
    <source>
        <dbReference type="Proteomes" id="UP001324634"/>
    </source>
</evidence>
<keyword evidence="3" id="KW-1185">Reference proteome</keyword>
<dbReference type="Gene3D" id="2.60.120.1440">
    <property type="match status" value="1"/>
</dbReference>
<evidence type="ECO:0000313" key="2">
    <source>
        <dbReference type="EMBL" id="WPU66184.1"/>
    </source>
</evidence>
<protein>
    <submittedName>
        <fullName evidence="2">FecR domain-containing protein</fullName>
    </submittedName>
</protein>
<dbReference type="InterPro" id="IPR036116">
    <property type="entry name" value="FN3_sf"/>
</dbReference>
<dbReference type="KEGG" id="psti:SOO65_05440"/>
<feature type="domain" description="FecR protein" evidence="1">
    <location>
        <begin position="73"/>
        <end position="164"/>
    </location>
</feature>
<dbReference type="AlphaFoldDB" id="A0AAX4HS74"/>
<evidence type="ECO:0000259" key="1">
    <source>
        <dbReference type="Pfam" id="PF04773"/>
    </source>
</evidence>
<dbReference type="Gene3D" id="2.60.40.10">
    <property type="entry name" value="Immunoglobulins"/>
    <property type="match status" value="1"/>
</dbReference>
<name>A0AAX4HS74_9BACT</name>
<dbReference type="InterPro" id="IPR006860">
    <property type="entry name" value="FecR"/>
</dbReference>
<dbReference type="EMBL" id="CP139487">
    <property type="protein sequence ID" value="WPU66184.1"/>
    <property type="molecule type" value="Genomic_DNA"/>
</dbReference>
<dbReference type="Pfam" id="PF04773">
    <property type="entry name" value="FecR"/>
    <property type="match status" value="1"/>
</dbReference>
<gene>
    <name evidence="2" type="ORF">SOO65_05440</name>
</gene>
<sequence>MMSRRIDQILVALGAMLILISSYQLFFQKSESEEGLALGRLTSTMSVVKTKRALSLDWRDANSGNELTENQLIYTDNNSSAEVEFTQGSSLAIGENSLVKLKTAGKEQSMDLEKGFIRAKIDEDQPIIVQMNGENYLVSGKDADIQINLQDEKGEIGVLKGEVKVEGAGMNTNLNTETALSIDGERVSKKAIYFRTTAPGQGEVQYSVLNPTSVRFNWEPQEEAKVLVSKSQTLKNAQEFSGLSGIQGELSPGLYYFRVESEKGLSLITPFRIIQETQPKLLRPLNGEEVSVLDNSVLLQWKNDERLNFELQWKMGEEVKSQKVSSGSALIRASHSGALEWRVKIDSDKRPEALWSDWQKVQVNLIPLPAVPTDLAPHEVEFQTYDKPNEKIDLSWKSSLPVELEILDPSGKTFTKNIAENNFEWVANSGGIYKWRLRSMDNHLRASDWSEWKTFVLEDLSQVKNTEGIQRIQLKKPDQSVTFSWKTAEGSTSVFELAKDAQFKQIVKRIEANQDTAKISIPEVGAYYWRSREILADGTLNVSEPKRVIIEPVPAPTKPEKLPDLEVPLEELPTTSSFSFWDLIIPSAHADELKGMAKIELPTKEEAKSFIIRIYKDESLSELVYEAKSTDKTFIWKAATPGTYYWQYAIVDFWERQSLFSDPAVLTITGELVADPVQPKLVSPIRAQEVKPEDLILRWRDSEENDHYRVEVSRDNKFEKLLVKKETKKSEINLSDYNLSPQLFYWRVTAFNKKKKEIMSNTGRFIVREEENIPEMKASPVTTPVEWTKKWKTRLSLAWNPSMDSYKFSQNGEDGKIDGNALMGVTLSGSKFFERGVLSGEVLRQTGKVFEGESYLFQRLLFDYVYTWNLSRNHRFGIGLALGQSSGQAYEIQDDGVKAKSVSGLSYGVSIRDFVSFSEKWEMQSKLFYLTGEITQLEVGADFLRHMKNYYVLGGVGYASRSYSISSGEQTSLKVSLGLGKEF</sequence>
<accession>A0AAX4HS74</accession>
<reference evidence="2 3" key="1">
    <citation type="submission" date="2023-11" db="EMBL/GenBank/DDBJ databases">
        <title>Peredibacter starrii A3.12.</title>
        <authorList>
            <person name="Mitchell R.J."/>
        </authorList>
    </citation>
    <scope>NUCLEOTIDE SEQUENCE [LARGE SCALE GENOMIC DNA]</scope>
    <source>
        <strain evidence="2 3">A3.12</strain>
    </source>
</reference>
<proteinExistence type="predicted"/>
<dbReference type="SUPFAM" id="SSF49265">
    <property type="entry name" value="Fibronectin type III"/>
    <property type="match status" value="1"/>
</dbReference>
<dbReference type="InterPro" id="IPR013783">
    <property type="entry name" value="Ig-like_fold"/>
</dbReference>
<organism evidence="2 3">
    <name type="scientific">Peredibacter starrii</name>
    <dbReference type="NCBI Taxonomy" id="28202"/>
    <lineage>
        <taxon>Bacteria</taxon>
        <taxon>Pseudomonadati</taxon>
        <taxon>Bdellovibrionota</taxon>
        <taxon>Bacteriovoracia</taxon>
        <taxon>Bacteriovoracales</taxon>
        <taxon>Bacteriovoracaceae</taxon>
        <taxon>Peredibacter</taxon>
    </lineage>
</organism>